<name>A0A447TJU1_CHRVL</name>
<dbReference type="EMBL" id="LR134182">
    <property type="protein sequence ID" value="VEB45137.1"/>
    <property type="molecule type" value="Genomic_DNA"/>
</dbReference>
<gene>
    <name evidence="1" type="ORF">NCTC9695_05642</name>
</gene>
<evidence type="ECO:0000313" key="2">
    <source>
        <dbReference type="Proteomes" id="UP000275777"/>
    </source>
</evidence>
<dbReference type="Proteomes" id="UP000275777">
    <property type="component" value="Chromosome"/>
</dbReference>
<evidence type="ECO:0000313" key="1">
    <source>
        <dbReference type="EMBL" id="VEB45137.1"/>
    </source>
</evidence>
<proteinExistence type="predicted"/>
<sequence length="52" mass="6099">MKKLLFVVPMHISWDSFTKPEYYNVQLAKGDGKVYNIPAPICPWGRCRSRRT</sequence>
<dbReference type="AlphaFoldDB" id="A0A447TJU1"/>
<protein>
    <submittedName>
        <fullName evidence="1">Uncharacterized protein</fullName>
    </submittedName>
</protein>
<accession>A0A447TJU1</accession>
<organism evidence="1 2">
    <name type="scientific">Chromobacterium violaceum</name>
    <dbReference type="NCBI Taxonomy" id="536"/>
    <lineage>
        <taxon>Bacteria</taxon>
        <taxon>Pseudomonadati</taxon>
        <taxon>Pseudomonadota</taxon>
        <taxon>Betaproteobacteria</taxon>
        <taxon>Neisseriales</taxon>
        <taxon>Chromobacteriaceae</taxon>
        <taxon>Chromobacterium</taxon>
    </lineage>
</organism>
<reference evidence="1 2" key="1">
    <citation type="submission" date="2018-12" db="EMBL/GenBank/DDBJ databases">
        <authorList>
            <consortium name="Pathogen Informatics"/>
        </authorList>
    </citation>
    <scope>NUCLEOTIDE SEQUENCE [LARGE SCALE GENOMIC DNA]</scope>
    <source>
        <strain evidence="1 2">NCTC9695</strain>
    </source>
</reference>